<comment type="cofactor">
    <cofactor evidence="9">
        <name>Mg(2+)</name>
        <dbReference type="ChEBI" id="CHEBI:18420"/>
    </cofactor>
</comment>
<dbReference type="CDD" id="cd10845">
    <property type="entry name" value="DSRM_RNAse_III_family"/>
    <property type="match status" value="1"/>
</dbReference>
<dbReference type="AlphaFoldDB" id="A0A1M5RIB0"/>
<feature type="binding site" evidence="9">
    <location>
        <position position="120"/>
    </location>
    <ligand>
        <name>Mg(2+)</name>
        <dbReference type="ChEBI" id="CHEBI:18420"/>
    </ligand>
</feature>
<feature type="binding site" evidence="9">
    <location>
        <position position="47"/>
    </location>
    <ligand>
        <name>Mg(2+)</name>
        <dbReference type="ChEBI" id="CHEBI:18420"/>
    </ligand>
</feature>
<keyword evidence="9" id="KW-0963">Cytoplasm</keyword>
<dbReference type="STRING" id="1120995.SAMN02745245_00904"/>
<comment type="similarity">
    <text evidence="2">Belongs to the ribonuclease III family.</text>
</comment>
<dbReference type="Proteomes" id="UP000184032">
    <property type="component" value="Unassembled WGS sequence"/>
</dbReference>
<dbReference type="InterPro" id="IPR036389">
    <property type="entry name" value="RNase_III_sf"/>
</dbReference>
<evidence type="ECO:0000313" key="12">
    <source>
        <dbReference type="EMBL" id="SHH25533.1"/>
    </source>
</evidence>
<proteinExistence type="inferred from homology"/>
<dbReference type="InterPro" id="IPR000999">
    <property type="entry name" value="RNase_III_dom"/>
</dbReference>
<dbReference type="InterPro" id="IPR014720">
    <property type="entry name" value="dsRBD_dom"/>
</dbReference>
<dbReference type="PROSITE" id="PS50142">
    <property type="entry name" value="RNASE_3_2"/>
    <property type="match status" value="1"/>
</dbReference>
<keyword evidence="7 9" id="KW-0378">Hydrolase</keyword>
<keyword evidence="3 9" id="KW-0698">rRNA processing</keyword>
<dbReference type="HAMAP" id="MF_00104">
    <property type="entry name" value="RNase_III"/>
    <property type="match status" value="1"/>
</dbReference>
<dbReference type="PANTHER" id="PTHR11207:SF0">
    <property type="entry name" value="RIBONUCLEASE 3"/>
    <property type="match status" value="1"/>
</dbReference>
<evidence type="ECO:0000313" key="13">
    <source>
        <dbReference type="Proteomes" id="UP000184032"/>
    </source>
</evidence>
<evidence type="ECO:0000259" key="10">
    <source>
        <dbReference type="PROSITE" id="PS50137"/>
    </source>
</evidence>
<dbReference type="FunFam" id="1.10.1520.10:FF:000001">
    <property type="entry name" value="Ribonuclease 3"/>
    <property type="match status" value="1"/>
</dbReference>
<dbReference type="GO" id="GO:0006364">
    <property type="term" value="P:rRNA processing"/>
    <property type="evidence" value="ECO:0007669"/>
    <property type="project" value="UniProtKB-UniRule"/>
</dbReference>
<keyword evidence="9" id="KW-0460">Magnesium</keyword>
<keyword evidence="9" id="KW-0699">rRNA-binding</keyword>
<keyword evidence="4 9" id="KW-0507">mRNA processing</keyword>
<keyword evidence="9" id="KW-0479">Metal-binding</keyword>
<evidence type="ECO:0000256" key="8">
    <source>
        <dbReference type="ARBA" id="ARBA00022884"/>
    </source>
</evidence>
<keyword evidence="5 9" id="KW-0540">Nuclease</keyword>
<dbReference type="EMBL" id="FQXI01000005">
    <property type="protein sequence ID" value="SHH25533.1"/>
    <property type="molecule type" value="Genomic_DNA"/>
</dbReference>
<dbReference type="PROSITE" id="PS50137">
    <property type="entry name" value="DS_RBD"/>
    <property type="match status" value="1"/>
</dbReference>
<dbReference type="OrthoDB" id="9805026at2"/>
<dbReference type="SUPFAM" id="SSF69065">
    <property type="entry name" value="RNase III domain-like"/>
    <property type="match status" value="1"/>
</dbReference>
<sequence>MKYDISKLLLDLKYNFKDINILNTALTHSSYVNEHNLKDGISNERLEFLGDAVLDLIIGEYFFLKYGDTSEGTLSKYRALVVDEESLYEVGLKLSIGDYMKFGRGEKKLGGKNKKSILADCLEAIIGAIFLDSGYEDTKRVVLDIFNSKLLEVGRQKLIKDYKSKLQEIFQKNNNYSIEYILYDEKGPDNGKTFYSKVLVDGEVLGRGKGSTKKTSEQMAAKDALIVLGEVNV</sequence>
<organism evidence="12 13">
    <name type="scientific">Anaerosphaera aminiphila DSM 21120</name>
    <dbReference type="NCBI Taxonomy" id="1120995"/>
    <lineage>
        <taxon>Bacteria</taxon>
        <taxon>Bacillati</taxon>
        <taxon>Bacillota</taxon>
        <taxon>Tissierellia</taxon>
        <taxon>Tissierellales</taxon>
        <taxon>Peptoniphilaceae</taxon>
        <taxon>Anaerosphaera</taxon>
    </lineage>
</organism>
<dbReference type="GO" id="GO:0004525">
    <property type="term" value="F:ribonuclease III activity"/>
    <property type="evidence" value="ECO:0007669"/>
    <property type="project" value="UniProtKB-UniRule"/>
</dbReference>
<keyword evidence="6 9" id="KW-0255">Endonuclease</keyword>
<keyword evidence="9" id="KW-0819">tRNA processing</keyword>
<evidence type="ECO:0000256" key="6">
    <source>
        <dbReference type="ARBA" id="ARBA00022759"/>
    </source>
</evidence>
<dbReference type="InterPro" id="IPR011907">
    <property type="entry name" value="RNase_III"/>
</dbReference>
<keyword evidence="13" id="KW-1185">Reference proteome</keyword>
<dbReference type="GO" id="GO:0003725">
    <property type="term" value="F:double-stranded RNA binding"/>
    <property type="evidence" value="ECO:0007669"/>
    <property type="project" value="TreeGrafter"/>
</dbReference>
<dbReference type="GO" id="GO:0046872">
    <property type="term" value="F:metal ion binding"/>
    <property type="evidence" value="ECO:0007669"/>
    <property type="project" value="UniProtKB-KW"/>
</dbReference>
<comment type="catalytic activity">
    <reaction evidence="1 9">
        <text>Endonucleolytic cleavage to 5'-phosphomonoester.</text>
        <dbReference type="EC" id="3.1.26.3"/>
    </reaction>
</comment>
<evidence type="ECO:0000256" key="3">
    <source>
        <dbReference type="ARBA" id="ARBA00022552"/>
    </source>
</evidence>
<reference evidence="12 13" key="1">
    <citation type="submission" date="2016-11" db="EMBL/GenBank/DDBJ databases">
        <authorList>
            <person name="Jaros S."/>
            <person name="Januszkiewicz K."/>
            <person name="Wedrychowicz H."/>
        </authorList>
    </citation>
    <scope>NUCLEOTIDE SEQUENCE [LARGE SCALE GENOMIC DNA]</scope>
    <source>
        <strain evidence="12 13">DSM 21120</strain>
    </source>
</reference>
<comment type="subcellular location">
    <subcellularLocation>
        <location evidence="9">Cytoplasm</location>
    </subcellularLocation>
</comment>
<dbReference type="Pfam" id="PF14622">
    <property type="entry name" value="Ribonucleas_3_3"/>
    <property type="match status" value="1"/>
</dbReference>
<comment type="function">
    <text evidence="9">Digests double-stranded RNA. Involved in the processing of primary rRNA transcript to yield the immediate precursors to the large and small rRNAs (23S and 16S). Processes some mRNAs, and tRNAs when they are encoded in the rRNA operon. Processes pre-crRNA and tracrRNA of type II CRISPR loci if present in the organism.</text>
</comment>
<dbReference type="GO" id="GO:0019843">
    <property type="term" value="F:rRNA binding"/>
    <property type="evidence" value="ECO:0007669"/>
    <property type="project" value="UniProtKB-KW"/>
</dbReference>
<feature type="domain" description="RNase III" evidence="11">
    <location>
        <begin position="5"/>
        <end position="134"/>
    </location>
</feature>
<feature type="active site" evidence="9">
    <location>
        <position position="51"/>
    </location>
</feature>
<evidence type="ECO:0000256" key="7">
    <source>
        <dbReference type="ARBA" id="ARBA00022801"/>
    </source>
</evidence>
<dbReference type="PANTHER" id="PTHR11207">
    <property type="entry name" value="RIBONUCLEASE III"/>
    <property type="match status" value="1"/>
</dbReference>
<evidence type="ECO:0000256" key="4">
    <source>
        <dbReference type="ARBA" id="ARBA00022664"/>
    </source>
</evidence>
<name>A0A1M5RIB0_9FIRM</name>
<gene>
    <name evidence="9" type="primary">rnc</name>
    <name evidence="12" type="ORF">SAMN02745245_00904</name>
</gene>
<dbReference type="SMART" id="SM00535">
    <property type="entry name" value="RIBOc"/>
    <property type="match status" value="1"/>
</dbReference>
<evidence type="ECO:0000256" key="1">
    <source>
        <dbReference type="ARBA" id="ARBA00000109"/>
    </source>
</evidence>
<dbReference type="CDD" id="cd00593">
    <property type="entry name" value="RIBOc"/>
    <property type="match status" value="1"/>
</dbReference>
<dbReference type="RefSeq" id="WP_073184166.1">
    <property type="nucleotide sequence ID" value="NZ_FQXI01000005.1"/>
</dbReference>
<evidence type="ECO:0000259" key="11">
    <source>
        <dbReference type="PROSITE" id="PS50142"/>
    </source>
</evidence>
<feature type="domain" description="DRBM" evidence="10">
    <location>
        <begin position="161"/>
        <end position="230"/>
    </location>
</feature>
<evidence type="ECO:0000256" key="5">
    <source>
        <dbReference type="ARBA" id="ARBA00022722"/>
    </source>
</evidence>
<evidence type="ECO:0000256" key="9">
    <source>
        <dbReference type="HAMAP-Rule" id="MF_00104"/>
    </source>
</evidence>
<dbReference type="GO" id="GO:0005737">
    <property type="term" value="C:cytoplasm"/>
    <property type="evidence" value="ECO:0007669"/>
    <property type="project" value="UniProtKB-SubCell"/>
</dbReference>
<protein>
    <recommendedName>
        <fullName evidence="9">Ribonuclease 3</fullName>
        <ecNumber evidence="9">3.1.26.3</ecNumber>
    </recommendedName>
    <alternativeName>
        <fullName evidence="9">Ribonuclease III</fullName>
        <shortName evidence="9">RNase III</shortName>
    </alternativeName>
</protein>
<dbReference type="Gene3D" id="1.10.1520.10">
    <property type="entry name" value="Ribonuclease III domain"/>
    <property type="match status" value="1"/>
</dbReference>
<comment type="subunit">
    <text evidence="9">Homodimer.</text>
</comment>
<dbReference type="EC" id="3.1.26.3" evidence="9"/>
<accession>A0A1M5RIB0</accession>
<feature type="binding site" evidence="9">
    <location>
        <position position="123"/>
    </location>
    <ligand>
        <name>Mg(2+)</name>
        <dbReference type="ChEBI" id="CHEBI:18420"/>
    </ligand>
</feature>
<evidence type="ECO:0000256" key="2">
    <source>
        <dbReference type="ARBA" id="ARBA00010183"/>
    </source>
</evidence>
<dbReference type="GO" id="GO:0010468">
    <property type="term" value="P:regulation of gene expression"/>
    <property type="evidence" value="ECO:0007669"/>
    <property type="project" value="TreeGrafter"/>
</dbReference>
<dbReference type="NCBIfam" id="TIGR02191">
    <property type="entry name" value="RNaseIII"/>
    <property type="match status" value="1"/>
</dbReference>
<dbReference type="GO" id="GO:0008033">
    <property type="term" value="P:tRNA processing"/>
    <property type="evidence" value="ECO:0007669"/>
    <property type="project" value="UniProtKB-KW"/>
</dbReference>
<dbReference type="PROSITE" id="PS00517">
    <property type="entry name" value="RNASE_3_1"/>
    <property type="match status" value="1"/>
</dbReference>
<dbReference type="SMART" id="SM00358">
    <property type="entry name" value="DSRM"/>
    <property type="match status" value="1"/>
</dbReference>
<feature type="active site" evidence="9">
    <location>
        <position position="123"/>
    </location>
</feature>
<dbReference type="SUPFAM" id="SSF54768">
    <property type="entry name" value="dsRNA-binding domain-like"/>
    <property type="match status" value="1"/>
</dbReference>
<keyword evidence="8 9" id="KW-0694">RNA-binding</keyword>
<dbReference type="Pfam" id="PF00035">
    <property type="entry name" value="dsrm"/>
    <property type="match status" value="1"/>
</dbReference>
<dbReference type="GO" id="GO:0006397">
    <property type="term" value="P:mRNA processing"/>
    <property type="evidence" value="ECO:0007669"/>
    <property type="project" value="UniProtKB-UniRule"/>
</dbReference>
<dbReference type="Gene3D" id="3.30.160.20">
    <property type="match status" value="1"/>
</dbReference>